<reference evidence="3 4" key="1">
    <citation type="submission" date="2019-06" db="EMBL/GenBank/DDBJ databases">
        <authorList>
            <person name="Li F."/>
        </authorList>
    </citation>
    <scope>NUCLEOTIDE SEQUENCE [LARGE SCALE GENOMIC DNA]</scope>
    <source>
        <strain evidence="3 4">10F1D-1</strain>
    </source>
</reference>
<sequence>MSKTIVITGASSGIGRAAALALAAEGHEIVVVGRDPQRTREVAERIDAPHHLADFDSIADVRRLARDLAEQHERIDVLANNAGGLVDRREQTADGVDLTWQRNVLAPFVLTTELLPKLVENGTRVLFTGSVAQAFGRVNAINPSRAGRPWVGGWSAYGAAKRADIMLAKELAARTGLESYSFHPGFIASRFAGLDVSPLAPVVAQVAGSPEEGASPLIFLATAELPGIPNGTYFDRMKPFGRLSAQAQDPAEGAKLWESLERLASRIP</sequence>
<dbReference type="Pfam" id="PF00106">
    <property type="entry name" value="adh_short"/>
    <property type="match status" value="1"/>
</dbReference>
<accession>A0A506XT34</accession>
<dbReference type="GO" id="GO:0016491">
    <property type="term" value="F:oxidoreductase activity"/>
    <property type="evidence" value="ECO:0007669"/>
    <property type="project" value="UniProtKB-KW"/>
</dbReference>
<protein>
    <submittedName>
        <fullName evidence="3">SDR family NAD(P)-dependent oxidoreductase</fullName>
    </submittedName>
</protein>
<comment type="caution">
    <text evidence="3">The sequence shown here is derived from an EMBL/GenBank/DDBJ whole genome shotgun (WGS) entry which is preliminary data.</text>
</comment>
<evidence type="ECO:0000313" key="4">
    <source>
        <dbReference type="Proteomes" id="UP000316252"/>
    </source>
</evidence>
<proteinExistence type="inferred from homology"/>
<dbReference type="OrthoDB" id="3237043at2"/>
<dbReference type="InterPro" id="IPR020904">
    <property type="entry name" value="Sc_DH/Rdtase_CS"/>
</dbReference>
<evidence type="ECO:0000256" key="2">
    <source>
        <dbReference type="ARBA" id="ARBA00023002"/>
    </source>
</evidence>
<dbReference type="PANTHER" id="PTHR24320">
    <property type="entry name" value="RETINOL DEHYDROGENASE"/>
    <property type="match status" value="1"/>
</dbReference>
<name>A0A506XT34_9MICO</name>
<dbReference type="PRINTS" id="PR00081">
    <property type="entry name" value="GDHRDH"/>
</dbReference>
<dbReference type="PANTHER" id="PTHR24320:SF148">
    <property type="entry name" value="NAD(P)-BINDING ROSSMANN-FOLD SUPERFAMILY PROTEIN"/>
    <property type="match status" value="1"/>
</dbReference>
<dbReference type="RefSeq" id="WP_141163312.1">
    <property type="nucleotide sequence ID" value="NZ_VHQG01000002.1"/>
</dbReference>
<dbReference type="Proteomes" id="UP000316252">
    <property type="component" value="Unassembled WGS sequence"/>
</dbReference>
<organism evidence="3 4">
    <name type="scientific">Schumannella soli</name>
    <dbReference type="NCBI Taxonomy" id="2590779"/>
    <lineage>
        <taxon>Bacteria</taxon>
        <taxon>Bacillati</taxon>
        <taxon>Actinomycetota</taxon>
        <taxon>Actinomycetes</taxon>
        <taxon>Micrococcales</taxon>
        <taxon>Microbacteriaceae</taxon>
        <taxon>Schumannella</taxon>
    </lineage>
</organism>
<comment type="similarity">
    <text evidence="1">Belongs to the short-chain dehydrogenases/reductases (SDR) family.</text>
</comment>
<dbReference type="InterPro" id="IPR036291">
    <property type="entry name" value="NAD(P)-bd_dom_sf"/>
</dbReference>
<dbReference type="InterPro" id="IPR002347">
    <property type="entry name" value="SDR_fam"/>
</dbReference>
<dbReference type="Gene3D" id="3.40.50.720">
    <property type="entry name" value="NAD(P)-binding Rossmann-like Domain"/>
    <property type="match status" value="1"/>
</dbReference>
<dbReference type="PROSITE" id="PS00061">
    <property type="entry name" value="ADH_SHORT"/>
    <property type="match status" value="1"/>
</dbReference>
<evidence type="ECO:0000313" key="3">
    <source>
        <dbReference type="EMBL" id="TPW75954.1"/>
    </source>
</evidence>
<dbReference type="EMBL" id="VHQG01000002">
    <property type="protein sequence ID" value="TPW75954.1"/>
    <property type="molecule type" value="Genomic_DNA"/>
</dbReference>
<keyword evidence="4" id="KW-1185">Reference proteome</keyword>
<dbReference type="SUPFAM" id="SSF51735">
    <property type="entry name" value="NAD(P)-binding Rossmann-fold domains"/>
    <property type="match status" value="1"/>
</dbReference>
<dbReference type="AlphaFoldDB" id="A0A506XT34"/>
<evidence type="ECO:0000256" key="1">
    <source>
        <dbReference type="ARBA" id="ARBA00006484"/>
    </source>
</evidence>
<keyword evidence="2" id="KW-0560">Oxidoreductase</keyword>
<gene>
    <name evidence="3" type="ORF">FJ657_08940</name>
</gene>